<dbReference type="AlphaFoldDB" id="A0A9W4USX6"/>
<dbReference type="InterPro" id="IPR029071">
    <property type="entry name" value="Ubiquitin-like_domsf"/>
</dbReference>
<dbReference type="Pfam" id="PF00240">
    <property type="entry name" value="ubiquitin"/>
    <property type="match status" value="1"/>
</dbReference>
<evidence type="ECO:0008006" key="6">
    <source>
        <dbReference type="Google" id="ProtNLM"/>
    </source>
</evidence>
<name>A0A9W4USX6_9PLEO</name>
<dbReference type="FunFam" id="1.10.8.10:FF:000024">
    <property type="entry name" value="Ubiquitin domain-containing protein DSK2"/>
    <property type="match status" value="1"/>
</dbReference>
<comment type="caution">
    <text evidence="4">The sequence shown here is derived from an EMBL/GenBank/DDBJ whole genome shotgun (WGS) entry which is preliminary data.</text>
</comment>
<dbReference type="SMART" id="SM00165">
    <property type="entry name" value="UBA"/>
    <property type="match status" value="1"/>
</dbReference>
<dbReference type="PROSITE" id="PS50030">
    <property type="entry name" value="UBA"/>
    <property type="match status" value="1"/>
</dbReference>
<feature type="compositionally biased region" description="Polar residues" evidence="1">
    <location>
        <begin position="296"/>
        <end position="313"/>
    </location>
</feature>
<feature type="domain" description="UBA" evidence="2">
    <location>
        <begin position="423"/>
        <end position="464"/>
    </location>
</feature>
<feature type="compositionally biased region" description="Polar residues" evidence="1">
    <location>
        <begin position="244"/>
        <end position="262"/>
    </location>
</feature>
<feature type="region of interest" description="Disordered" evidence="1">
    <location>
        <begin position="88"/>
        <end position="109"/>
    </location>
</feature>
<dbReference type="Gene3D" id="3.10.20.90">
    <property type="entry name" value="Phosphatidylinositol 3-kinase Catalytic Subunit, Chain A, domain 1"/>
    <property type="match status" value="1"/>
</dbReference>
<dbReference type="SUPFAM" id="SSF46934">
    <property type="entry name" value="UBA-like"/>
    <property type="match status" value="1"/>
</dbReference>
<dbReference type="SMART" id="SM00213">
    <property type="entry name" value="UBQ"/>
    <property type="match status" value="1"/>
</dbReference>
<gene>
    <name evidence="4" type="ORF">PDIGIT_LOCUS12926</name>
</gene>
<feature type="compositionally biased region" description="Gly residues" evidence="1">
    <location>
        <begin position="374"/>
        <end position="384"/>
    </location>
</feature>
<dbReference type="PANTHER" id="PTHR10677">
    <property type="entry name" value="UBIQUILIN"/>
    <property type="match status" value="1"/>
</dbReference>
<reference evidence="4" key="1">
    <citation type="submission" date="2023-01" db="EMBL/GenBank/DDBJ databases">
        <authorList>
            <person name="Van Ghelder C."/>
            <person name="Rancurel C."/>
        </authorList>
    </citation>
    <scope>NUCLEOTIDE SEQUENCE</scope>
    <source>
        <strain evidence="4">CNCM I-4278</strain>
    </source>
</reference>
<dbReference type="InterPro" id="IPR000626">
    <property type="entry name" value="Ubiquitin-like_dom"/>
</dbReference>
<dbReference type="Pfam" id="PF00627">
    <property type="entry name" value="UBA"/>
    <property type="match status" value="1"/>
</dbReference>
<evidence type="ECO:0000313" key="5">
    <source>
        <dbReference type="Proteomes" id="UP001152607"/>
    </source>
</evidence>
<dbReference type="GO" id="GO:0005829">
    <property type="term" value="C:cytosol"/>
    <property type="evidence" value="ECO:0007669"/>
    <property type="project" value="TreeGrafter"/>
</dbReference>
<evidence type="ECO:0000313" key="4">
    <source>
        <dbReference type="EMBL" id="CAI6339763.1"/>
    </source>
</evidence>
<dbReference type="GO" id="GO:0031593">
    <property type="term" value="F:polyubiquitin modification-dependent protein binding"/>
    <property type="evidence" value="ECO:0007669"/>
    <property type="project" value="TreeGrafter"/>
</dbReference>
<evidence type="ECO:0000259" key="2">
    <source>
        <dbReference type="PROSITE" id="PS50030"/>
    </source>
</evidence>
<organism evidence="4 5">
    <name type="scientific">Periconia digitata</name>
    <dbReference type="NCBI Taxonomy" id="1303443"/>
    <lineage>
        <taxon>Eukaryota</taxon>
        <taxon>Fungi</taxon>
        <taxon>Dikarya</taxon>
        <taxon>Ascomycota</taxon>
        <taxon>Pezizomycotina</taxon>
        <taxon>Dothideomycetes</taxon>
        <taxon>Pleosporomycetidae</taxon>
        <taxon>Pleosporales</taxon>
        <taxon>Massarineae</taxon>
        <taxon>Periconiaceae</taxon>
        <taxon>Periconia</taxon>
    </lineage>
</organism>
<sequence length="466" mass="48101">MADDAARAAEEAQVTFNIKAANDQKHVLTLSASTTIADLKNKLSTSEYADIPAERQRLIYSGRVLKDHDTLSSVKIKDGHTIHLVKGAASNARQNPANQGTSTAGGVTATPQVPTNIAAGTGNNPLAGLTGARYAGFHGLPSADMFGADGGMGPPPNQEQLLELMDDPNFLQQMNEAMNNPAVIEMMQNSPMVRNNPMAQEMLRNPEMRRMMFNPEMMRMQMQMQRAMGGNGAGGGSSFPMPGATNTTPGNENTQTGSTQPQDPFAALLGGTGGAGGAGGANPFASLLGGNPFTPPTQNQTGTEATQGQTPGSAPSGDGTSNTTSPPPANPFAGLFGAPPTGGQQSNPMADMTRNLMQNPEALRNAMQMMSAMQGGGGMGGLGGQAAPDGTATSNPANPFASLFGPGGGFGTPPPADNRPPEEVYESQLRQLNEMGFYEFDRNVAALRRSGGNVQGAIEHLLGGGS</sequence>
<evidence type="ECO:0000256" key="1">
    <source>
        <dbReference type="SAM" id="MobiDB-lite"/>
    </source>
</evidence>
<dbReference type="OrthoDB" id="267397at2759"/>
<feature type="compositionally biased region" description="Gly residues" evidence="1">
    <location>
        <begin position="270"/>
        <end position="280"/>
    </location>
</feature>
<dbReference type="CDD" id="cd14324">
    <property type="entry name" value="UBA_Dsk2p_like"/>
    <property type="match status" value="1"/>
</dbReference>
<dbReference type="Proteomes" id="UP001152607">
    <property type="component" value="Unassembled WGS sequence"/>
</dbReference>
<dbReference type="PANTHER" id="PTHR10677:SF3">
    <property type="entry name" value="FI07626P-RELATED"/>
    <property type="match status" value="1"/>
</dbReference>
<keyword evidence="5" id="KW-1185">Reference proteome</keyword>
<dbReference type="PROSITE" id="PS50053">
    <property type="entry name" value="UBIQUITIN_2"/>
    <property type="match status" value="1"/>
</dbReference>
<dbReference type="Gene3D" id="1.10.8.10">
    <property type="entry name" value="DNA helicase RuvA subunit, C-terminal domain"/>
    <property type="match status" value="1"/>
</dbReference>
<protein>
    <recommendedName>
        <fullName evidence="6">Deubiquitination-protection protein dph1</fullName>
    </recommendedName>
</protein>
<proteinExistence type="predicted"/>
<dbReference type="InterPro" id="IPR009060">
    <property type="entry name" value="UBA-like_sf"/>
</dbReference>
<accession>A0A9W4USX6</accession>
<dbReference type="InterPro" id="IPR015940">
    <property type="entry name" value="UBA"/>
</dbReference>
<feature type="region of interest" description="Disordered" evidence="1">
    <location>
        <begin position="227"/>
        <end position="351"/>
    </location>
</feature>
<feature type="compositionally biased region" description="Polar residues" evidence="1">
    <location>
        <begin position="91"/>
        <end position="109"/>
    </location>
</feature>
<feature type="region of interest" description="Disordered" evidence="1">
    <location>
        <begin position="372"/>
        <end position="424"/>
    </location>
</feature>
<evidence type="ECO:0000259" key="3">
    <source>
        <dbReference type="PROSITE" id="PS50053"/>
    </source>
</evidence>
<feature type="domain" description="Ubiquitin-like" evidence="3">
    <location>
        <begin position="14"/>
        <end position="85"/>
    </location>
</feature>
<dbReference type="SUPFAM" id="SSF54236">
    <property type="entry name" value="Ubiquitin-like"/>
    <property type="match status" value="1"/>
</dbReference>
<dbReference type="InterPro" id="IPR015496">
    <property type="entry name" value="Ubiquilin"/>
</dbReference>
<dbReference type="GO" id="GO:0006511">
    <property type="term" value="P:ubiquitin-dependent protein catabolic process"/>
    <property type="evidence" value="ECO:0007669"/>
    <property type="project" value="TreeGrafter"/>
</dbReference>
<dbReference type="CDD" id="cd16106">
    <property type="entry name" value="Ubl_Dsk2p_like"/>
    <property type="match status" value="1"/>
</dbReference>
<dbReference type="EMBL" id="CAOQHR010000009">
    <property type="protein sequence ID" value="CAI6339763.1"/>
    <property type="molecule type" value="Genomic_DNA"/>
</dbReference>